<accession>A0ABQ7IZA5</accession>
<evidence type="ECO:0000313" key="2">
    <source>
        <dbReference type="Proteomes" id="UP000783213"/>
    </source>
</evidence>
<dbReference type="RefSeq" id="XP_038814558.1">
    <property type="nucleotide sequence ID" value="XM_038949573.1"/>
</dbReference>
<keyword evidence="2" id="KW-1185">Reference proteome</keyword>
<proteinExistence type="predicted"/>
<name>A0ABQ7IZA5_9HELO</name>
<sequence length="158" mass="18130">MRQVSVGDMQTELGNQPVRRYLPLYSTTNRKCESVLQHQFGYPVRFKSLSCHRHILHQKIYAAESWFVVQDKEDGNFPPLTLCFSLHLKLCTVASYIHFNAGIDFKISTNFQRASERANKRTTNDERTGRLRTYNVAVIVTIANATLNQIQPTVKAPD</sequence>
<organism evidence="1 2">
    <name type="scientific">Botrytis deweyae</name>
    <dbReference type="NCBI Taxonomy" id="2478750"/>
    <lineage>
        <taxon>Eukaryota</taxon>
        <taxon>Fungi</taxon>
        <taxon>Dikarya</taxon>
        <taxon>Ascomycota</taxon>
        <taxon>Pezizomycotina</taxon>
        <taxon>Leotiomycetes</taxon>
        <taxon>Helotiales</taxon>
        <taxon>Sclerotiniaceae</taxon>
        <taxon>Botrytis</taxon>
    </lineage>
</organism>
<dbReference type="GeneID" id="62228728"/>
<gene>
    <name evidence="1" type="ORF">EAE98_001954</name>
</gene>
<protein>
    <submittedName>
        <fullName evidence="1">Uncharacterized protein</fullName>
    </submittedName>
</protein>
<dbReference type="EMBL" id="RCSX01000003">
    <property type="protein sequence ID" value="KAF7937640.1"/>
    <property type="molecule type" value="Genomic_DNA"/>
</dbReference>
<reference evidence="1 2" key="1">
    <citation type="journal article" date="2020" name="Genome Biol. Evol.">
        <title>Comparative genomics of Sclerotiniaceae.</title>
        <authorList>
            <person name="Valero Jimenez C.A."/>
            <person name="Steentjes M."/>
            <person name="Scholten O.E."/>
            <person name="Van Kan J.A.L."/>
        </authorList>
    </citation>
    <scope>NUCLEOTIDE SEQUENCE [LARGE SCALE GENOMIC DNA]</scope>
    <source>
        <strain evidence="1 2">B1</strain>
    </source>
</reference>
<comment type="caution">
    <text evidence="1">The sequence shown here is derived from an EMBL/GenBank/DDBJ whole genome shotgun (WGS) entry which is preliminary data.</text>
</comment>
<evidence type="ECO:0000313" key="1">
    <source>
        <dbReference type="EMBL" id="KAF7937640.1"/>
    </source>
</evidence>
<dbReference type="Proteomes" id="UP000783213">
    <property type="component" value="Unassembled WGS sequence"/>
</dbReference>